<reference evidence="2 3" key="1">
    <citation type="submission" date="2018-12" db="EMBL/GenBank/DDBJ databases">
        <authorList>
            <person name="Yu L."/>
        </authorList>
    </citation>
    <scope>NUCLEOTIDE SEQUENCE [LARGE SCALE GENOMIC DNA]</scope>
    <source>
        <strain evidence="2 3">HAW-EB2</strain>
    </source>
</reference>
<dbReference type="RefSeq" id="WP_126520571.1">
    <property type="nucleotide sequence ID" value="NZ_RXNU01000005.1"/>
</dbReference>
<dbReference type="AlphaFoldDB" id="A0A3S0KW22"/>
<dbReference type="Proteomes" id="UP000267448">
    <property type="component" value="Unassembled WGS sequence"/>
</dbReference>
<evidence type="ECO:0000313" key="3">
    <source>
        <dbReference type="Proteomes" id="UP000267448"/>
    </source>
</evidence>
<comment type="caution">
    <text evidence="2">The sequence shown here is derived from an EMBL/GenBank/DDBJ whole genome shotgun (WGS) entry which is preliminary data.</text>
</comment>
<name>A0A3S0KW22_9GAMM</name>
<feature type="domain" description="TadE-like" evidence="1">
    <location>
        <begin position="8"/>
        <end position="50"/>
    </location>
</feature>
<dbReference type="OrthoDB" id="7026216at2"/>
<accession>A0A3S0KW22</accession>
<dbReference type="EMBL" id="RXNU01000005">
    <property type="protein sequence ID" value="RTR38963.1"/>
    <property type="molecule type" value="Genomic_DNA"/>
</dbReference>
<organism evidence="2 3">
    <name type="scientific">Shewanella canadensis</name>
    <dbReference type="NCBI Taxonomy" id="271096"/>
    <lineage>
        <taxon>Bacteria</taxon>
        <taxon>Pseudomonadati</taxon>
        <taxon>Pseudomonadota</taxon>
        <taxon>Gammaproteobacteria</taxon>
        <taxon>Alteromonadales</taxon>
        <taxon>Shewanellaceae</taxon>
        <taxon>Shewanella</taxon>
    </lineage>
</organism>
<dbReference type="InterPro" id="IPR012495">
    <property type="entry name" value="TadE-like_dom"/>
</dbReference>
<evidence type="ECO:0000313" key="2">
    <source>
        <dbReference type="EMBL" id="RTR38963.1"/>
    </source>
</evidence>
<gene>
    <name evidence="2" type="ORF">EKG38_11995</name>
</gene>
<keyword evidence="3" id="KW-1185">Reference proteome</keyword>
<dbReference type="Pfam" id="PF07811">
    <property type="entry name" value="TadE"/>
    <property type="match status" value="1"/>
</dbReference>
<sequence>MKIAKQKGVAAVEFTILLPILLLLVIATAEFGRAIYQYSNLTRIVRDAGRYLSATAIQGTSGLDSSFSGGCSGTDCDDNCNDCVTQTKDLVIYGLIGGSIPLLNGLNAGDITVSGDPDTQIVTISVVYDWQPLFGEQINGFGFGDGIRLGFDFNVSYSLRAI</sequence>
<proteinExistence type="predicted"/>
<protein>
    <submittedName>
        <fullName evidence="2">Pilus assembly protein</fullName>
    </submittedName>
</protein>
<evidence type="ECO:0000259" key="1">
    <source>
        <dbReference type="Pfam" id="PF07811"/>
    </source>
</evidence>